<protein>
    <recommendedName>
        <fullName evidence="3 13">Histone acetyltransferase</fullName>
        <ecNumber evidence="3 13">2.3.1.48</ecNumber>
    </recommendedName>
</protein>
<dbReference type="Gene3D" id="4.10.320.30">
    <property type="match status" value="1"/>
</dbReference>
<dbReference type="EMBL" id="OU015567">
    <property type="protein sequence ID" value="CAG5111533.1"/>
    <property type="molecule type" value="Genomic_DNA"/>
</dbReference>
<feature type="region of interest" description="Disordered" evidence="14">
    <location>
        <begin position="171"/>
        <end position="202"/>
    </location>
</feature>
<evidence type="ECO:0000256" key="12">
    <source>
        <dbReference type="ARBA" id="ARBA00023242"/>
    </source>
</evidence>
<keyword evidence="7" id="KW-0862">Zinc</keyword>
<comment type="catalytic activity">
    <reaction evidence="13">
        <text>L-lysyl-[protein] + acetyl-CoA = N(6)-acetyl-L-lysyl-[protein] + CoA + H(+)</text>
        <dbReference type="Rhea" id="RHEA:45948"/>
        <dbReference type="Rhea" id="RHEA-COMP:9752"/>
        <dbReference type="Rhea" id="RHEA-COMP:10731"/>
        <dbReference type="ChEBI" id="CHEBI:15378"/>
        <dbReference type="ChEBI" id="CHEBI:29969"/>
        <dbReference type="ChEBI" id="CHEBI:57287"/>
        <dbReference type="ChEBI" id="CHEBI:57288"/>
        <dbReference type="ChEBI" id="CHEBI:61930"/>
        <dbReference type="EC" id="2.3.1.48"/>
    </reaction>
</comment>
<reference evidence="16 17" key="1">
    <citation type="submission" date="2021-04" db="EMBL/GenBank/DDBJ databases">
        <authorList>
            <person name="Bliznina A."/>
        </authorList>
    </citation>
    <scope>NUCLEOTIDE SEQUENCE [LARGE SCALE GENOMIC DNA]</scope>
</reference>
<keyword evidence="12 13" id="KW-0539">Nucleus</keyword>
<dbReference type="EC" id="2.3.1.48" evidence="3 13"/>
<evidence type="ECO:0000256" key="5">
    <source>
        <dbReference type="ARBA" id="ARBA00022723"/>
    </source>
</evidence>
<dbReference type="InterPro" id="IPR040706">
    <property type="entry name" value="Zf-MYST"/>
</dbReference>
<organism evidence="16 17">
    <name type="scientific">Oikopleura dioica</name>
    <name type="common">Tunicate</name>
    <dbReference type="NCBI Taxonomy" id="34765"/>
    <lineage>
        <taxon>Eukaryota</taxon>
        <taxon>Metazoa</taxon>
        <taxon>Chordata</taxon>
        <taxon>Tunicata</taxon>
        <taxon>Appendicularia</taxon>
        <taxon>Copelata</taxon>
        <taxon>Oikopleuridae</taxon>
        <taxon>Oikopleura</taxon>
    </lineage>
</organism>
<evidence type="ECO:0000256" key="11">
    <source>
        <dbReference type="ARBA" id="ARBA00023163"/>
    </source>
</evidence>
<evidence type="ECO:0000313" key="16">
    <source>
        <dbReference type="EMBL" id="CAG5111533.1"/>
    </source>
</evidence>
<keyword evidence="9" id="KW-0007">Acetylation</keyword>
<dbReference type="SUPFAM" id="SSF103637">
    <property type="entry name" value="CCHHC domain"/>
    <property type="match status" value="1"/>
</dbReference>
<evidence type="ECO:0000256" key="14">
    <source>
        <dbReference type="SAM" id="MobiDB-lite"/>
    </source>
</evidence>
<comment type="subcellular location">
    <subcellularLocation>
        <location evidence="1 13">Nucleus</location>
    </subcellularLocation>
</comment>
<accession>A0ABN7TAL7</accession>
<keyword evidence="11" id="KW-0804">Transcription</keyword>
<evidence type="ECO:0000313" key="17">
    <source>
        <dbReference type="Proteomes" id="UP001158576"/>
    </source>
</evidence>
<evidence type="ECO:0000256" key="6">
    <source>
        <dbReference type="ARBA" id="ARBA00022771"/>
    </source>
</evidence>
<dbReference type="SUPFAM" id="SSF55729">
    <property type="entry name" value="Acyl-CoA N-acyltransferases (Nat)"/>
    <property type="match status" value="1"/>
</dbReference>
<dbReference type="PROSITE" id="PS51802">
    <property type="entry name" value="ZF_CCHHC"/>
    <property type="match status" value="1"/>
</dbReference>
<dbReference type="Gene3D" id="3.30.60.60">
    <property type="entry name" value="N-acetyl transferase-like"/>
    <property type="match status" value="1"/>
</dbReference>
<keyword evidence="8" id="KW-0156">Chromatin regulator</keyword>
<dbReference type="CDD" id="cd04301">
    <property type="entry name" value="NAT_SF"/>
    <property type="match status" value="1"/>
</dbReference>
<evidence type="ECO:0000256" key="4">
    <source>
        <dbReference type="ARBA" id="ARBA00022679"/>
    </source>
</evidence>
<feature type="region of interest" description="Disordered" evidence="14">
    <location>
        <begin position="508"/>
        <end position="530"/>
    </location>
</feature>
<name>A0ABN7TAL7_OIKDI</name>
<feature type="compositionally biased region" description="Basic residues" evidence="14">
    <location>
        <begin position="1"/>
        <end position="12"/>
    </location>
</feature>
<dbReference type="InterPro" id="IPR036060">
    <property type="entry name" value="Znf_C2H2C_sf"/>
</dbReference>
<dbReference type="PROSITE" id="PS51726">
    <property type="entry name" value="MYST_HAT"/>
    <property type="match status" value="1"/>
</dbReference>
<dbReference type="InterPro" id="IPR002717">
    <property type="entry name" value="HAT_MYST-type"/>
</dbReference>
<feature type="domain" description="MYST-type HAT" evidence="15">
    <location>
        <begin position="236"/>
        <end position="517"/>
    </location>
</feature>
<keyword evidence="17" id="KW-1185">Reference proteome</keyword>
<evidence type="ECO:0000256" key="9">
    <source>
        <dbReference type="ARBA" id="ARBA00022990"/>
    </source>
</evidence>
<feature type="compositionally biased region" description="Basic residues" evidence="14">
    <location>
        <begin position="48"/>
        <end position="69"/>
    </location>
</feature>
<evidence type="ECO:0000256" key="8">
    <source>
        <dbReference type="ARBA" id="ARBA00022853"/>
    </source>
</evidence>
<evidence type="ECO:0000259" key="15">
    <source>
        <dbReference type="PROSITE" id="PS51726"/>
    </source>
</evidence>
<dbReference type="PANTHER" id="PTHR10615">
    <property type="entry name" value="HISTONE ACETYLTRANSFERASE"/>
    <property type="match status" value="1"/>
</dbReference>
<dbReference type="PANTHER" id="PTHR10615:SF161">
    <property type="entry name" value="HISTONE ACETYLTRANSFERASE KAT7"/>
    <property type="match status" value="1"/>
</dbReference>
<keyword evidence="10" id="KW-0805">Transcription regulation</keyword>
<feature type="compositionally biased region" description="Low complexity" evidence="14">
    <location>
        <begin position="519"/>
        <end position="530"/>
    </location>
</feature>
<dbReference type="Pfam" id="PF17772">
    <property type="entry name" value="zf-MYST"/>
    <property type="match status" value="1"/>
</dbReference>
<dbReference type="InterPro" id="IPR036388">
    <property type="entry name" value="WH-like_DNA-bd_sf"/>
</dbReference>
<evidence type="ECO:0000256" key="3">
    <source>
        <dbReference type="ARBA" id="ARBA00013184"/>
    </source>
</evidence>
<dbReference type="Pfam" id="PF01853">
    <property type="entry name" value="MOZ_SAS"/>
    <property type="match status" value="1"/>
</dbReference>
<dbReference type="InterPro" id="IPR016181">
    <property type="entry name" value="Acyl_CoA_acyltransferase"/>
</dbReference>
<comment type="similarity">
    <text evidence="2 13">Belongs to the MYST (SAS/MOZ) family.</text>
</comment>
<sequence length="530" mass="60733">MPFVNKSRKINYRRLIEHGSSSSSESEAEENKPQENVILDSDTLSARRGQKQTKRLTRSRVKNSPRAKSRSNGLKNEPSSSSSRNQPKNHAKSSSDDEVLVPNRTCPVKGCDSKLHISGKGDSHFLVEACPLYHNIVGKADDPQKLRERINADRARLERFDDPNDYKEFLHKRRRNGRVLDRKLAPPAKKPNSSSSVPEIGREPQLNRLGCSQFDLNLFREAQAKAAEKEEVDQHLGVGKLQQIQFGRHEYRTWYQAPYPSKFHNCSKLFICHLCLEPFKCDATLRRHISKCELRSPPGIQLYVDSPNNDDNQIAVYEVDGTYAKAYCRNLCLLSKLFLDSKTMFYDVEPFWFYILIERKRGDVFTTVGYFSKEKNPAIDYNLSCIMVLPAYMGKGYGKFLIDLSYALSRQDGILGSPERPLSDLGLISYRSYWKDVIVRYILTLQDDQKFSIRELSLQSGILQNDLVSTLQYMQNIKYWRGKHIILFSPSSKEQWKSRLSRQGLRCKPEMITRNGPNTPATAPPSSSTS</sequence>
<evidence type="ECO:0000256" key="7">
    <source>
        <dbReference type="ARBA" id="ARBA00022833"/>
    </source>
</evidence>
<dbReference type="InterPro" id="IPR050603">
    <property type="entry name" value="MYST_HAT"/>
</dbReference>
<proteinExistence type="inferred from homology"/>
<dbReference type="Gene3D" id="3.40.630.30">
    <property type="match status" value="1"/>
</dbReference>
<keyword evidence="4" id="KW-0808">Transferase</keyword>
<gene>
    <name evidence="16" type="ORF">OKIOD_LOCUS14599</name>
</gene>
<dbReference type="Proteomes" id="UP001158576">
    <property type="component" value="Chromosome 2"/>
</dbReference>
<evidence type="ECO:0000256" key="10">
    <source>
        <dbReference type="ARBA" id="ARBA00023015"/>
    </source>
</evidence>
<evidence type="ECO:0000256" key="2">
    <source>
        <dbReference type="ARBA" id="ARBA00010107"/>
    </source>
</evidence>
<feature type="compositionally biased region" description="Polar residues" evidence="14">
    <location>
        <begin position="70"/>
        <end position="88"/>
    </location>
</feature>
<evidence type="ECO:0000256" key="1">
    <source>
        <dbReference type="ARBA" id="ARBA00004123"/>
    </source>
</evidence>
<keyword evidence="5" id="KW-0479">Metal-binding</keyword>
<dbReference type="Gene3D" id="1.10.10.10">
    <property type="entry name" value="Winged helix-like DNA-binding domain superfamily/Winged helix DNA-binding domain"/>
    <property type="match status" value="1"/>
</dbReference>
<feature type="compositionally biased region" description="Low complexity" evidence="14">
    <location>
        <begin position="185"/>
        <end position="198"/>
    </location>
</feature>
<dbReference type="Pfam" id="PF01530">
    <property type="entry name" value="zf-C2HC"/>
    <property type="match status" value="1"/>
</dbReference>
<keyword evidence="6" id="KW-0863">Zinc-finger</keyword>
<evidence type="ECO:0000256" key="13">
    <source>
        <dbReference type="RuleBase" id="RU361211"/>
    </source>
</evidence>
<feature type="region of interest" description="Disordered" evidence="14">
    <location>
        <begin position="1"/>
        <end position="102"/>
    </location>
</feature>
<dbReference type="InterPro" id="IPR002515">
    <property type="entry name" value="Znf_C2H2C"/>
</dbReference>